<proteinExistence type="predicted"/>
<dbReference type="Proteomes" id="UP000268162">
    <property type="component" value="Unassembled WGS sequence"/>
</dbReference>
<accession>A0A4P9ZTL0</accession>
<keyword evidence="3" id="KW-1185">Reference proteome</keyword>
<protein>
    <submittedName>
        <fullName evidence="2">Uncharacterized protein</fullName>
    </submittedName>
</protein>
<evidence type="ECO:0000256" key="1">
    <source>
        <dbReference type="SAM" id="MobiDB-lite"/>
    </source>
</evidence>
<name>A0A4P9ZTL0_9FUNG</name>
<organism evidence="2 3">
    <name type="scientific">Dimargaris cristalligena</name>
    <dbReference type="NCBI Taxonomy" id="215637"/>
    <lineage>
        <taxon>Eukaryota</taxon>
        <taxon>Fungi</taxon>
        <taxon>Fungi incertae sedis</taxon>
        <taxon>Zoopagomycota</taxon>
        <taxon>Kickxellomycotina</taxon>
        <taxon>Dimargaritomycetes</taxon>
        <taxon>Dimargaritales</taxon>
        <taxon>Dimargaritaceae</taxon>
        <taxon>Dimargaris</taxon>
    </lineage>
</organism>
<sequence length="149" mass="16558">MSESTDFPSDLVAWWVNTDNVDCGDEIRVQYHSRTTGKFTDKWVFIKKIQPFMLEVMVSAYGPGACKEAVVPAEILKMQDIKVIEIKKREQPILQTIGKGWSRKSPRGGGPSSPNHHNKSGNYGTYYSYQGHNSGSSTNPGFFSSGFGC</sequence>
<feature type="region of interest" description="Disordered" evidence="1">
    <location>
        <begin position="97"/>
        <end position="118"/>
    </location>
</feature>
<gene>
    <name evidence="2" type="ORF">BJ085DRAFT_37342</name>
</gene>
<evidence type="ECO:0000313" key="2">
    <source>
        <dbReference type="EMBL" id="RKP36817.1"/>
    </source>
</evidence>
<dbReference type="AlphaFoldDB" id="A0A4P9ZTL0"/>
<dbReference type="EMBL" id="ML002590">
    <property type="protein sequence ID" value="RKP36817.1"/>
    <property type="molecule type" value="Genomic_DNA"/>
</dbReference>
<evidence type="ECO:0000313" key="3">
    <source>
        <dbReference type="Proteomes" id="UP000268162"/>
    </source>
</evidence>
<reference evidence="3" key="1">
    <citation type="journal article" date="2018" name="Nat. Microbiol.">
        <title>Leveraging single-cell genomics to expand the fungal tree of life.</title>
        <authorList>
            <person name="Ahrendt S.R."/>
            <person name="Quandt C.A."/>
            <person name="Ciobanu D."/>
            <person name="Clum A."/>
            <person name="Salamov A."/>
            <person name="Andreopoulos B."/>
            <person name="Cheng J.F."/>
            <person name="Woyke T."/>
            <person name="Pelin A."/>
            <person name="Henrissat B."/>
            <person name="Reynolds N.K."/>
            <person name="Benny G.L."/>
            <person name="Smith M.E."/>
            <person name="James T.Y."/>
            <person name="Grigoriev I.V."/>
        </authorList>
    </citation>
    <scope>NUCLEOTIDE SEQUENCE [LARGE SCALE GENOMIC DNA]</scope>
    <source>
        <strain evidence="3">RSA 468</strain>
    </source>
</reference>